<dbReference type="InterPro" id="IPR052083">
    <property type="entry name" value="Aminoacylase-1_M20A"/>
</dbReference>
<feature type="chain" id="PRO_5012035680" evidence="4">
    <location>
        <begin position="18"/>
        <end position="387"/>
    </location>
</feature>
<dbReference type="PROSITE" id="PS00759">
    <property type="entry name" value="ARGE_DAPE_CPG2_2"/>
    <property type="match status" value="1"/>
</dbReference>
<gene>
    <name evidence="5" type="ORF">KGM_205806</name>
</gene>
<feature type="binding site" evidence="3">
    <location>
        <position position="100"/>
    </location>
    <ligand>
        <name>Zn(2+)</name>
        <dbReference type="ChEBI" id="CHEBI:29105"/>
        <label>1</label>
    </ligand>
</feature>
<dbReference type="InterPro" id="IPR001261">
    <property type="entry name" value="ArgE/DapE_CS"/>
</dbReference>
<feature type="binding site" evidence="3">
    <location>
        <position position="133"/>
    </location>
    <ligand>
        <name>Zn(2+)</name>
        <dbReference type="ChEBI" id="CHEBI:29105"/>
        <label>2</label>
    </ligand>
</feature>
<keyword evidence="3" id="KW-0479">Metal-binding</keyword>
<keyword evidence="3" id="KW-0862">Zinc</keyword>
<proteinExistence type="predicted"/>
<feature type="binding site" evidence="3">
    <location>
        <position position="168"/>
    </location>
    <ligand>
        <name>Zn(2+)</name>
        <dbReference type="ChEBI" id="CHEBI:29105"/>
        <label>2</label>
    </ligand>
</feature>
<feature type="binding site" evidence="3">
    <location>
        <position position="195"/>
    </location>
    <ligand>
        <name>Zn(2+)</name>
        <dbReference type="ChEBI" id="CHEBI:29105"/>
        <label>1</label>
    </ligand>
</feature>
<feature type="signal peptide" evidence="4">
    <location>
        <begin position="1"/>
        <end position="17"/>
    </location>
</feature>
<dbReference type="SUPFAM" id="SSF55031">
    <property type="entry name" value="Bacterial exopeptidase dimerisation domain"/>
    <property type="match status" value="1"/>
</dbReference>
<evidence type="ECO:0000256" key="2">
    <source>
        <dbReference type="PIRSR" id="PIRSR036696-1"/>
    </source>
</evidence>
<feature type="active site" description="Proton acceptor" evidence="2">
    <location>
        <position position="167"/>
    </location>
</feature>
<dbReference type="PANTHER" id="PTHR45892">
    <property type="entry name" value="AMINOACYLASE-1"/>
    <property type="match status" value="1"/>
</dbReference>
<keyword evidence="6" id="KW-1185">Reference proteome</keyword>
<dbReference type="PIRSF" id="PIRSF036696">
    <property type="entry name" value="ACY-1"/>
    <property type="match status" value="1"/>
</dbReference>
<dbReference type="EMBL" id="AGBW02014789">
    <property type="protein sequence ID" value="OWR41075.1"/>
    <property type="molecule type" value="Genomic_DNA"/>
</dbReference>
<dbReference type="Pfam" id="PF01546">
    <property type="entry name" value="Peptidase_M20"/>
    <property type="match status" value="1"/>
</dbReference>
<feature type="binding site" evidence="3">
    <location>
        <position position="133"/>
    </location>
    <ligand>
        <name>Zn(2+)</name>
        <dbReference type="ChEBI" id="CHEBI:29105"/>
        <label>1</label>
    </ligand>
</feature>
<dbReference type="SUPFAM" id="SSF53187">
    <property type="entry name" value="Zn-dependent exopeptidases"/>
    <property type="match status" value="1"/>
</dbReference>
<dbReference type="Gene3D" id="3.40.630.10">
    <property type="entry name" value="Zn peptidases"/>
    <property type="match status" value="1"/>
</dbReference>
<evidence type="ECO:0000256" key="4">
    <source>
        <dbReference type="SAM" id="SignalP"/>
    </source>
</evidence>
<dbReference type="InterPro" id="IPR002933">
    <property type="entry name" value="Peptidase_M20"/>
</dbReference>
<feature type="active site" evidence="2">
    <location>
        <position position="102"/>
    </location>
</feature>
<comment type="cofactor">
    <cofactor evidence="3">
        <name>Zn(2+)</name>
        <dbReference type="ChEBI" id="CHEBI:29105"/>
    </cofactor>
    <text evidence="3">Binds 2 Zn(2+) ions per subunit.</text>
</comment>
<dbReference type="GO" id="GO:0046872">
    <property type="term" value="F:metal ion binding"/>
    <property type="evidence" value="ECO:0007669"/>
    <property type="project" value="UniProtKB-KW"/>
</dbReference>
<evidence type="ECO:0000256" key="3">
    <source>
        <dbReference type="PIRSR" id="PIRSR036696-2"/>
    </source>
</evidence>
<dbReference type="InterPro" id="IPR036264">
    <property type="entry name" value="Bact_exopeptidase_dim_dom"/>
</dbReference>
<dbReference type="STRING" id="278856.A0A212EHX0"/>
<dbReference type="KEGG" id="dpl:KGM_205806"/>
<organism evidence="5 6">
    <name type="scientific">Danaus plexippus plexippus</name>
    <dbReference type="NCBI Taxonomy" id="278856"/>
    <lineage>
        <taxon>Eukaryota</taxon>
        <taxon>Metazoa</taxon>
        <taxon>Ecdysozoa</taxon>
        <taxon>Arthropoda</taxon>
        <taxon>Hexapoda</taxon>
        <taxon>Insecta</taxon>
        <taxon>Pterygota</taxon>
        <taxon>Neoptera</taxon>
        <taxon>Endopterygota</taxon>
        <taxon>Lepidoptera</taxon>
        <taxon>Glossata</taxon>
        <taxon>Ditrysia</taxon>
        <taxon>Papilionoidea</taxon>
        <taxon>Nymphalidae</taxon>
        <taxon>Danainae</taxon>
        <taxon>Danaini</taxon>
        <taxon>Danaina</taxon>
        <taxon>Danaus</taxon>
        <taxon>Danaus</taxon>
    </lineage>
</organism>
<comment type="caution">
    <text evidence="5">The sequence shown here is derived from an EMBL/GenBank/DDBJ whole genome shotgun (WGS) entry which is preliminary data.</text>
</comment>
<dbReference type="Gene3D" id="1.10.150.900">
    <property type="match status" value="1"/>
</dbReference>
<protein>
    <submittedName>
        <fullName evidence="5">Aminoacylase-1</fullName>
    </submittedName>
</protein>
<keyword evidence="4" id="KW-0732">Signal</keyword>
<dbReference type="AlphaFoldDB" id="A0A212EHX0"/>
<dbReference type="Proteomes" id="UP000007151">
    <property type="component" value="Unassembled WGS sequence"/>
</dbReference>
<dbReference type="InParanoid" id="A0A212EHX0"/>
<name>A0A212EHX0_DANPL</name>
<dbReference type="GO" id="GO:0004046">
    <property type="term" value="F:aminoacylase activity"/>
    <property type="evidence" value="ECO:0007669"/>
    <property type="project" value="TreeGrafter"/>
</dbReference>
<reference evidence="5 6" key="1">
    <citation type="journal article" date="2011" name="Cell">
        <title>The monarch butterfly genome yields insights into long-distance migration.</title>
        <authorList>
            <person name="Zhan S."/>
            <person name="Merlin C."/>
            <person name="Boore J.L."/>
            <person name="Reppert S.M."/>
        </authorList>
    </citation>
    <scope>NUCLEOTIDE SEQUENCE [LARGE SCALE GENOMIC DNA]</scope>
    <source>
        <strain evidence="5">F-2</strain>
    </source>
</reference>
<dbReference type="Gene3D" id="3.30.70.360">
    <property type="match status" value="1"/>
</dbReference>
<sequence>MLGFVYHLYVMVSVVLCNPIHYNYTLKDFNNNPAVKKLQEYITIDSSRVENIELVVDFWKRQAADVGLSFAVYRPAVLPICVLTLIGRQPDLPSIMLNHHGDVVPAYHSMWKYPPYSAHIDENGDLYGRGAQDTKSVGIQYIEAVRRLIKNNVTLERTLHLTVMPDEEYGGSKGIKAFILTDVFKSLNIGFALDEGFTSEDDVMLASYQDKRPVQVRFNIIGQGGHGSSLVNGSAIEKGGIAPNVIPKNISVVMDIRLATSVNAADVQAMLDSWLSNLGDDSTMEFIRLDERSPATAVDSTNPFWIAMKDTLNNRGITVTPVVLPATSDMLVLREKFSIPAIGFAPRNNMKNKIHDANEYIPVNNFLKGIDIYYDLIQKLANLSQNS</sequence>
<keyword evidence="1" id="KW-0378">Hydrolase</keyword>
<feature type="binding site" evidence="3">
    <location>
        <position position="355"/>
    </location>
    <ligand>
        <name>Zn(2+)</name>
        <dbReference type="ChEBI" id="CHEBI:29105"/>
        <label>2</label>
    </ligand>
</feature>
<evidence type="ECO:0000313" key="6">
    <source>
        <dbReference type="Proteomes" id="UP000007151"/>
    </source>
</evidence>
<evidence type="ECO:0000256" key="1">
    <source>
        <dbReference type="ARBA" id="ARBA00022801"/>
    </source>
</evidence>
<accession>A0A212EHX0</accession>
<dbReference type="PANTHER" id="PTHR45892:SF1">
    <property type="entry name" value="AMINOACYLASE-1"/>
    <property type="match status" value="1"/>
</dbReference>
<evidence type="ECO:0000313" key="5">
    <source>
        <dbReference type="EMBL" id="OWR41075.1"/>
    </source>
</evidence>